<name>A0ABT9S8Y7_9BURK</name>
<sequence length="136" mass="14934">MTAYLWNPPATPSLPVRRLSERFPIHRPFFAGQNDHAHAVEMGRSVDKSVEVPFYFTKSASTLHVNEKERQTSGLDKLIWNVPELTADLSKCHHLQPGDLIFTGTPEGVGAVLPGDRIECYIEGVGTIALPIGAAE</sequence>
<organism evidence="3 4">
    <name type="scientific">Variovorax ginsengisoli</name>
    <dbReference type="NCBI Taxonomy" id="363844"/>
    <lineage>
        <taxon>Bacteria</taxon>
        <taxon>Pseudomonadati</taxon>
        <taxon>Pseudomonadota</taxon>
        <taxon>Betaproteobacteria</taxon>
        <taxon>Burkholderiales</taxon>
        <taxon>Comamonadaceae</taxon>
        <taxon>Variovorax</taxon>
    </lineage>
</organism>
<evidence type="ECO:0000256" key="1">
    <source>
        <dbReference type="ARBA" id="ARBA00022723"/>
    </source>
</evidence>
<dbReference type="SUPFAM" id="SSF56529">
    <property type="entry name" value="FAH"/>
    <property type="match status" value="1"/>
</dbReference>
<reference evidence="3 4" key="1">
    <citation type="submission" date="2023-07" db="EMBL/GenBank/DDBJ databases">
        <title>Sorghum-associated microbial communities from plants grown in Nebraska, USA.</title>
        <authorList>
            <person name="Schachtman D."/>
        </authorList>
    </citation>
    <scope>NUCLEOTIDE SEQUENCE [LARGE SCALE GENOMIC DNA]</scope>
    <source>
        <strain evidence="3 4">DS1607</strain>
    </source>
</reference>
<dbReference type="Pfam" id="PF01557">
    <property type="entry name" value="FAA_hydrolase"/>
    <property type="match status" value="1"/>
</dbReference>
<keyword evidence="1" id="KW-0479">Metal-binding</keyword>
<dbReference type="PANTHER" id="PTHR11820:SF90">
    <property type="entry name" value="FLUTATHIONE S-TRANSFERASE"/>
    <property type="match status" value="1"/>
</dbReference>
<keyword evidence="4" id="KW-1185">Reference proteome</keyword>
<evidence type="ECO:0000259" key="2">
    <source>
        <dbReference type="Pfam" id="PF01557"/>
    </source>
</evidence>
<accession>A0ABT9S8Y7</accession>
<evidence type="ECO:0000313" key="4">
    <source>
        <dbReference type="Proteomes" id="UP001226867"/>
    </source>
</evidence>
<evidence type="ECO:0000313" key="3">
    <source>
        <dbReference type="EMBL" id="MDP9900823.1"/>
    </source>
</evidence>
<dbReference type="InterPro" id="IPR036663">
    <property type="entry name" value="Fumarylacetoacetase_C_sf"/>
</dbReference>
<dbReference type="EMBL" id="JAUSRO010000009">
    <property type="protein sequence ID" value="MDP9900823.1"/>
    <property type="molecule type" value="Genomic_DNA"/>
</dbReference>
<dbReference type="RefSeq" id="WP_307690612.1">
    <property type="nucleotide sequence ID" value="NZ_JAUSRO010000009.1"/>
</dbReference>
<protein>
    <submittedName>
        <fullName evidence="3">2-keto-4-pentenoate hydratase/2-oxohepta-3-ene-1,7-dioic acid hydratase in catechol pathway</fullName>
    </submittedName>
</protein>
<feature type="domain" description="Fumarylacetoacetase-like C-terminal" evidence="2">
    <location>
        <begin position="62"/>
        <end position="129"/>
    </location>
</feature>
<proteinExistence type="predicted"/>
<dbReference type="Gene3D" id="3.90.850.10">
    <property type="entry name" value="Fumarylacetoacetase-like, C-terminal domain"/>
    <property type="match status" value="1"/>
</dbReference>
<dbReference type="PANTHER" id="PTHR11820">
    <property type="entry name" value="ACYLPYRUVASE"/>
    <property type="match status" value="1"/>
</dbReference>
<comment type="caution">
    <text evidence="3">The sequence shown here is derived from an EMBL/GenBank/DDBJ whole genome shotgun (WGS) entry which is preliminary data.</text>
</comment>
<dbReference type="InterPro" id="IPR011234">
    <property type="entry name" value="Fumarylacetoacetase-like_C"/>
</dbReference>
<dbReference type="Proteomes" id="UP001226867">
    <property type="component" value="Unassembled WGS sequence"/>
</dbReference>
<gene>
    <name evidence="3" type="ORF">J2W36_003089</name>
</gene>